<dbReference type="InterPro" id="IPR042197">
    <property type="entry name" value="Apaf_helical"/>
</dbReference>
<dbReference type="SUPFAM" id="SSF52540">
    <property type="entry name" value="P-loop containing nucleoside triphosphate hydrolases"/>
    <property type="match status" value="1"/>
</dbReference>
<dbReference type="FunFam" id="3.40.50.10140:FF:000007">
    <property type="entry name" value="Disease resistance protein (TIR-NBS-LRR class)"/>
    <property type="match status" value="1"/>
</dbReference>
<organism evidence="8 9">
    <name type="scientific">Cardamine amara subsp. amara</name>
    <dbReference type="NCBI Taxonomy" id="228776"/>
    <lineage>
        <taxon>Eukaryota</taxon>
        <taxon>Viridiplantae</taxon>
        <taxon>Streptophyta</taxon>
        <taxon>Embryophyta</taxon>
        <taxon>Tracheophyta</taxon>
        <taxon>Spermatophyta</taxon>
        <taxon>Magnoliopsida</taxon>
        <taxon>eudicotyledons</taxon>
        <taxon>Gunneridae</taxon>
        <taxon>Pentapetalae</taxon>
        <taxon>rosids</taxon>
        <taxon>malvids</taxon>
        <taxon>Brassicales</taxon>
        <taxon>Brassicaceae</taxon>
        <taxon>Cardamineae</taxon>
        <taxon>Cardamine</taxon>
    </lineage>
</organism>
<dbReference type="InterPro" id="IPR011713">
    <property type="entry name" value="Leu-rich_rpt_3"/>
</dbReference>
<feature type="region of interest" description="Disordered" evidence="6">
    <location>
        <begin position="985"/>
        <end position="1085"/>
    </location>
</feature>
<dbReference type="InterPro" id="IPR035897">
    <property type="entry name" value="Toll_tir_struct_dom_sf"/>
</dbReference>
<dbReference type="Gene3D" id="3.40.50.10140">
    <property type="entry name" value="Toll/interleukin-1 receptor homology (TIR) domain"/>
    <property type="match status" value="1"/>
</dbReference>
<keyword evidence="9" id="KW-1185">Reference proteome</keyword>
<evidence type="ECO:0000256" key="5">
    <source>
        <dbReference type="ARBA" id="ARBA00023027"/>
    </source>
</evidence>
<dbReference type="InterPro" id="IPR044974">
    <property type="entry name" value="Disease_R_plants"/>
</dbReference>
<evidence type="ECO:0000256" key="2">
    <source>
        <dbReference type="ARBA" id="ARBA00022737"/>
    </source>
</evidence>
<dbReference type="Pfam" id="PF00931">
    <property type="entry name" value="NB-ARC"/>
    <property type="match status" value="1"/>
</dbReference>
<accession>A0ABD0ZJK3</accession>
<dbReference type="InterPro" id="IPR000157">
    <property type="entry name" value="TIR_dom"/>
</dbReference>
<dbReference type="GO" id="GO:0016787">
    <property type="term" value="F:hydrolase activity"/>
    <property type="evidence" value="ECO:0007669"/>
    <property type="project" value="UniProtKB-KW"/>
</dbReference>
<keyword evidence="5" id="KW-0520">NAD</keyword>
<dbReference type="PRINTS" id="PR00364">
    <property type="entry name" value="DISEASERSIST"/>
</dbReference>
<dbReference type="FunFam" id="3.80.10.10:FF:000386">
    <property type="entry name" value="Disease resistance protein RPS4"/>
    <property type="match status" value="1"/>
</dbReference>
<dbReference type="PANTHER" id="PTHR11017:SF225">
    <property type="entry name" value="ADP-RIBOSYL CYCLASE_CYCLIC ADP-RIBOSE HYDROLASE-RELATED"/>
    <property type="match status" value="1"/>
</dbReference>
<feature type="domain" description="TIR" evidence="7">
    <location>
        <begin position="12"/>
        <end position="175"/>
    </location>
</feature>
<dbReference type="InterPro" id="IPR058192">
    <property type="entry name" value="WHD_ROQ1-like"/>
</dbReference>
<dbReference type="Gene3D" id="3.40.50.300">
    <property type="entry name" value="P-loop containing nucleotide triphosphate hydrolases"/>
    <property type="match status" value="1"/>
</dbReference>
<evidence type="ECO:0000256" key="3">
    <source>
        <dbReference type="ARBA" id="ARBA00022801"/>
    </source>
</evidence>
<keyword evidence="1" id="KW-0433">Leucine-rich repeat</keyword>
<evidence type="ECO:0000259" key="7">
    <source>
        <dbReference type="PROSITE" id="PS50104"/>
    </source>
</evidence>
<keyword evidence="4" id="KW-0611">Plant defense</keyword>
<dbReference type="Gene3D" id="1.10.8.430">
    <property type="entry name" value="Helical domain of apoptotic protease-activating factors"/>
    <property type="match status" value="1"/>
</dbReference>
<dbReference type="SUPFAM" id="SSF52200">
    <property type="entry name" value="Toll/Interleukin receptor TIR domain"/>
    <property type="match status" value="1"/>
</dbReference>
<feature type="compositionally biased region" description="Acidic residues" evidence="6">
    <location>
        <begin position="1005"/>
        <end position="1020"/>
    </location>
</feature>
<dbReference type="FunFam" id="3.40.50.300:FF:001002">
    <property type="entry name" value="Disease resistance protein (TIR-NBS-LRR class)"/>
    <property type="match status" value="1"/>
</dbReference>
<sequence length="1110" mass="126134">MTSSSSSLPLTWKYNVFTSFHGPDVRKTFIGHLRKQFSYNGITMFDDTEIERSHIIGPTLTQAIRESMIFIVVLSKKYASSSWCLDELLEILKCNENGQRVMTVFHGVNPSHVRKQIKYFGIAFNKACAHRTEEQKRKWSQALTYVAEIAGEDFKSWENEAEMIEKIARDVSDKLNVTPSRDFDGMVGLEAHLKKVESLLDLGNDGMVKIVGISGPAGIGKSTIARALRSQLSNRFQLTCFVDDLRETNLVKYGSKLQLHEQLLSKILNQDGMKVDNLGVMKRRLYDKKVLIILDDVDHLEQLEVLANVMWFGHGSRVIVTTENKEVLRRHGIDDVYDVGFPSEAETLKILCLSAFRQTSPPVEFVELAAKVVRICGYLPLGLNVLGSSLWGKSKADWIAELPRLKKCFDGRIESVLKVGYENLHVDDQSLFLFIAIFFNYKHVDSVTSMVAETNLDVRLGLKNLANRCLIHYENNKVVMHNLLQVMARQVISKQERKKRQILVDAQEICNVLENAKGNGSILGISFDVAEIKELKISSRAFEKMRNLFFLVVNGHGKRQVHISEEMEFLPSLKLLHWEAYPGKSLPLRFCPENLVKLNMRNSQLEKLWEGTQLLPNLKKIDLTGSSRLKELPDLSNATNLKRLDVYECIALVELPSSISNLIKLVNLLMENCESLQVIPRLINLASTYISIEGCSRLSSFPDLPTKIRNLRVKGTAVEELPASLTYCSRLEIVDLRDNRNLKAFLTELPTSVTSLDLSKSGIERITDSIKGLHKLQTLDISECKRLVSLPELPCSLKYLYAQNCESLVRVSGLFITPNAELDFRHCFKLDRQARKAIIQQSFVGGWGLFPGSKVPAKFNHRARGNSLTIPCSAFNRFKVCVVISPDHQARDHMMRHLVCRCKVIGDSVNSTGMKIPIKELQTEHLCIFHIVLRPSEVRRKIVLEFSTTYFLTEMWLPKMADVLGDTNFGIIECGVQILTDETIRNRNGESGDEDNSSDFRDAHESDDEASDKEEDDDNDTIANGRSESDSESGQVLDKEDNEVEDIADEDEYQSVSRKREMTSTTTHLRKEIQRPRFKKKKRKMNHMVKKFRHCIGTLGQKKAKRAKYL</sequence>
<gene>
    <name evidence="8" type="ORF">V5N11_035175</name>
</gene>
<dbReference type="Pfam" id="PF23282">
    <property type="entry name" value="WHD_ROQ1"/>
    <property type="match status" value="1"/>
</dbReference>
<dbReference type="InterPro" id="IPR002182">
    <property type="entry name" value="NB-ARC"/>
</dbReference>
<evidence type="ECO:0000256" key="4">
    <source>
        <dbReference type="ARBA" id="ARBA00022821"/>
    </source>
</evidence>
<dbReference type="PANTHER" id="PTHR11017">
    <property type="entry name" value="LEUCINE-RICH REPEAT-CONTAINING PROTEIN"/>
    <property type="match status" value="1"/>
</dbReference>
<dbReference type="Gene3D" id="3.80.10.10">
    <property type="entry name" value="Ribonuclease Inhibitor"/>
    <property type="match status" value="2"/>
</dbReference>
<dbReference type="Pfam" id="PF07725">
    <property type="entry name" value="LRR_3"/>
    <property type="match status" value="1"/>
</dbReference>
<dbReference type="PROSITE" id="PS50104">
    <property type="entry name" value="TIR"/>
    <property type="match status" value="1"/>
</dbReference>
<evidence type="ECO:0000313" key="9">
    <source>
        <dbReference type="Proteomes" id="UP001558713"/>
    </source>
</evidence>
<comment type="caution">
    <text evidence="8">The sequence shown here is derived from an EMBL/GenBank/DDBJ whole genome shotgun (WGS) entry which is preliminary data.</text>
</comment>
<dbReference type="InterPro" id="IPR027417">
    <property type="entry name" value="P-loop_NTPase"/>
</dbReference>
<dbReference type="InterPro" id="IPR032675">
    <property type="entry name" value="LRR_dom_sf"/>
</dbReference>
<dbReference type="InterPro" id="IPR003593">
    <property type="entry name" value="AAA+_ATPase"/>
</dbReference>
<feature type="compositionally biased region" description="Acidic residues" evidence="6">
    <location>
        <begin position="1040"/>
        <end position="1053"/>
    </location>
</feature>
<evidence type="ECO:0000313" key="8">
    <source>
        <dbReference type="EMBL" id="KAL1194211.1"/>
    </source>
</evidence>
<dbReference type="SMART" id="SM00382">
    <property type="entry name" value="AAA"/>
    <property type="match status" value="1"/>
</dbReference>
<dbReference type="Pfam" id="PF01582">
    <property type="entry name" value="TIR"/>
    <property type="match status" value="1"/>
</dbReference>
<name>A0ABD0ZJK3_CARAN</name>
<dbReference type="GO" id="GO:0006952">
    <property type="term" value="P:defense response"/>
    <property type="evidence" value="ECO:0007669"/>
    <property type="project" value="UniProtKB-KW"/>
</dbReference>
<dbReference type="SMART" id="SM00255">
    <property type="entry name" value="TIR"/>
    <property type="match status" value="1"/>
</dbReference>
<proteinExistence type="predicted"/>
<dbReference type="SUPFAM" id="SSF52058">
    <property type="entry name" value="L domain-like"/>
    <property type="match status" value="1"/>
</dbReference>
<dbReference type="EMBL" id="JBANAX010000758">
    <property type="protein sequence ID" value="KAL1194211.1"/>
    <property type="molecule type" value="Genomic_DNA"/>
</dbReference>
<evidence type="ECO:0000256" key="1">
    <source>
        <dbReference type="ARBA" id="ARBA00022614"/>
    </source>
</evidence>
<dbReference type="Proteomes" id="UP001558713">
    <property type="component" value="Unassembled WGS sequence"/>
</dbReference>
<reference evidence="8 9" key="1">
    <citation type="submission" date="2024-04" db="EMBL/GenBank/DDBJ databases">
        <title>Genome assembly C_amara_ONT_v2.</title>
        <authorList>
            <person name="Yant L."/>
            <person name="Moore C."/>
            <person name="Slenker M."/>
        </authorList>
    </citation>
    <scope>NUCLEOTIDE SEQUENCE [LARGE SCALE GENOMIC DNA]</scope>
    <source>
        <tissue evidence="8">Leaf</tissue>
    </source>
</reference>
<evidence type="ECO:0000256" key="6">
    <source>
        <dbReference type="SAM" id="MobiDB-lite"/>
    </source>
</evidence>
<keyword evidence="3" id="KW-0378">Hydrolase</keyword>
<protein>
    <submittedName>
        <fullName evidence="8">Disease resistance protein ADR2</fullName>
    </submittedName>
</protein>
<feature type="compositionally biased region" description="Basic residues" evidence="6">
    <location>
        <begin position="1076"/>
        <end position="1085"/>
    </location>
</feature>
<keyword evidence="2" id="KW-0677">Repeat</keyword>
<dbReference type="AlphaFoldDB" id="A0ABD0ZJK3"/>